<feature type="chain" id="PRO_5013383692" evidence="1">
    <location>
        <begin position="19"/>
        <end position="153"/>
    </location>
</feature>
<dbReference type="Gene3D" id="2.40.50.120">
    <property type="match status" value="1"/>
</dbReference>
<dbReference type="Proteomes" id="UP000188219">
    <property type="component" value="Chromosome"/>
</dbReference>
<evidence type="ECO:0000313" key="2">
    <source>
        <dbReference type="EMBL" id="AQQ67653.1"/>
    </source>
</evidence>
<gene>
    <name evidence="2" type="ORF">Mag101_08390</name>
</gene>
<feature type="signal peptide" evidence="1">
    <location>
        <begin position="1"/>
        <end position="18"/>
    </location>
</feature>
<sequence length="153" mass="17110">MKYIVILGLIIFCSPALATKCWTQSQNELVANSVGKDAFEFAIERAQFIFVGKAKNVQKTIYEQEGAEPRVLAVEAEFEVEEAIKGNVSGELVTKSDDICACKYQFEPGITYLVVAGKYKNKLQVYSCEYISPVDQSRVADARRIIDVNKARQ</sequence>
<proteinExistence type="predicted"/>
<dbReference type="AlphaFoldDB" id="A0A1Q2M4J9"/>
<evidence type="ECO:0000313" key="3">
    <source>
        <dbReference type="Proteomes" id="UP000188219"/>
    </source>
</evidence>
<dbReference type="OrthoDB" id="5737411at2"/>
<dbReference type="InterPro" id="IPR008993">
    <property type="entry name" value="TIMP-like_OB-fold"/>
</dbReference>
<reference evidence="2" key="1">
    <citation type="submission" date="2017-02" db="EMBL/GenBank/DDBJ databases">
        <title>Genome of Microbulbifer agarilyticus GP101.</title>
        <authorList>
            <person name="Jung J."/>
            <person name="Bae S.S."/>
            <person name="Baek K."/>
        </authorList>
    </citation>
    <scope>NUCLEOTIDE SEQUENCE [LARGE SCALE GENOMIC DNA]</scope>
    <source>
        <strain evidence="2">GP101</strain>
    </source>
</reference>
<accession>A0A1Q2M4J9</accession>
<keyword evidence="3" id="KW-1185">Reference proteome</keyword>
<evidence type="ECO:0000256" key="1">
    <source>
        <dbReference type="SAM" id="SignalP"/>
    </source>
</evidence>
<dbReference type="EMBL" id="CP019650">
    <property type="protein sequence ID" value="AQQ67653.1"/>
    <property type="molecule type" value="Genomic_DNA"/>
</dbReference>
<dbReference type="RefSeq" id="WP_077403394.1">
    <property type="nucleotide sequence ID" value="NZ_CP019650.1"/>
</dbReference>
<keyword evidence="1" id="KW-0732">Signal</keyword>
<protein>
    <submittedName>
        <fullName evidence="2">Uncharacterized protein</fullName>
    </submittedName>
</protein>
<organism evidence="2 3">
    <name type="scientific">Microbulbifer agarilyticus</name>
    <dbReference type="NCBI Taxonomy" id="260552"/>
    <lineage>
        <taxon>Bacteria</taxon>
        <taxon>Pseudomonadati</taxon>
        <taxon>Pseudomonadota</taxon>
        <taxon>Gammaproteobacteria</taxon>
        <taxon>Cellvibrionales</taxon>
        <taxon>Microbulbiferaceae</taxon>
        <taxon>Microbulbifer</taxon>
    </lineage>
</organism>
<dbReference type="SUPFAM" id="SSF50242">
    <property type="entry name" value="TIMP-like"/>
    <property type="match status" value="1"/>
</dbReference>
<dbReference type="KEGG" id="maga:Mag101_08390"/>
<name>A0A1Q2M4J9_9GAMM</name>